<dbReference type="PANTHER" id="PTHR35546">
    <property type="entry name" value="F-BOX PROTEIN INTERACTION DOMAIN PROTEIN-RELATED"/>
    <property type="match status" value="1"/>
</dbReference>
<proteinExistence type="predicted"/>
<feature type="domain" description="F-box associated beta-propeller type 3" evidence="1">
    <location>
        <begin position="85"/>
        <end position="219"/>
    </location>
</feature>
<evidence type="ECO:0000313" key="2">
    <source>
        <dbReference type="EMBL" id="KAK6121904.1"/>
    </source>
</evidence>
<dbReference type="Pfam" id="PF08268">
    <property type="entry name" value="FBA_3"/>
    <property type="match status" value="1"/>
</dbReference>
<gene>
    <name evidence="2" type="ORF">DH2020_044354</name>
</gene>
<dbReference type="Proteomes" id="UP001318860">
    <property type="component" value="Unassembled WGS sequence"/>
</dbReference>
<dbReference type="InterPro" id="IPR013187">
    <property type="entry name" value="F-box-assoc_dom_typ3"/>
</dbReference>
<comment type="caution">
    <text evidence="2">The sequence shown here is derived from an EMBL/GenBank/DDBJ whole genome shotgun (WGS) entry which is preliminary data.</text>
</comment>
<dbReference type="PANTHER" id="PTHR35546:SF134">
    <property type="entry name" value="F-BOX ASSOCIATED DOMAIN-CONTAINING PROTEIN"/>
    <property type="match status" value="1"/>
</dbReference>
<dbReference type="InterPro" id="IPR017451">
    <property type="entry name" value="F-box-assoc_interact_dom"/>
</dbReference>
<dbReference type="InterPro" id="IPR055290">
    <property type="entry name" value="At3g26010-like"/>
</dbReference>
<dbReference type="NCBIfam" id="TIGR01640">
    <property type="entry name" value="F_box_assoc_1"/>
    <property type="match status" value="1"/>
</dbReference>
<evidence type="ECO:0000313" key="3">
    <source>
        <dbReference type="Proteomes" id="UP001318860"/>
    </source>
</evidence>
<dbReference type="EMBL" id="JABTTQ020002830">
    <property type="protein sequence ID" value="KAK6121904.1"/>
    <property type="molecule type" value="Genomic_DNA"/>
</dbReference>
<organism evidence="2 3">
    <name type="scientific">Rehmannia glutinosa</name>
    <name type="common">Chinese foxglove</name>
    <dbReference type="NCBI Taxonomy" id="99300"/>
    <lineage>
        <taxon>Eukaryota</taxon>
        <taxon>Viridiplantae</taxon>
        <taxon>Streptophyta</taxon>
        <taxon>Embryophyta</taxon>
        <taxon>Tracheophyta</taxon>
        <taxon>Spermatophyta</taxon>
        <taxon>Magnoliopsida</taxon>
        <taxon>eudicotyledons</taxon>
        <taxon>Gunneridae</taxon>
        <taxon>Pentapetalae</taxon>
        <taxon>asterids</taxon>
        <taxon>lamiids</taxon>
        <taxon>Lamiales</taxon>
        <taxon>Orobanchaceae</taxon>
        <taxon>Rehmannieae</taxon>
        <taxon>Rehmannia</taxon>
    </lineage>
</organism>
<reference evidence="2 3" key="1">
    <citation type="journal article" date="2021" name="Comput. Struct. Biotechnol. J.">
        <title>De novo genome assembly of the potent medicinal plant Rehmannia glutinosa using nanopore technology.</title>
        <authorList>
            <person name="Ma L."/>
            <person name="Dong C."/>
            <person name="Song C."/>
            <person name="Wang X."/>
            <person name="Zheng X."/>
            <person name="Niu Y."/>
            <person name="Chen S."/>
            <person name="Feng W."/>
        </authorList>
    </citation>
    <scope>NUCLEOTIDE SEQUENCE [LARGE SCALE GENOMIC DNA]</scope>
    <source>
        <strain evidence="2">DH-2019</strain>
    </source>
</reference>
<sequence length="392" mass="45920">MNTYSSGGFCRREETQKLRALNSVELHSTENLTINQQVEGEIATKRKRSGFYRREKTCEETYCRMVGSVGGGNVRGNVLRETLKLEFNKRPSDIRIICSCNGLLLCSTTRDCNNLARRYYVYNPTSNKFSTLPKLDGEEDWISSQICGMNLAFDPAKSPHYKVVCIRSWRYMYQLEVYSSETGGPWRKCGEPFKAQVIFQTGVYWNGAIHWIMNGFRNSLHFWDSRDSLYFNVDDEILRVMPLLPLPDASNWKSNYRFWESCDHLHYIIDIIRSSISFNVYEMRQDYSEWFIKYRVDLSPVVAAFPEMIRSNPINFYMDWRNRPIYALCSLVRGEKDEDSFLVLNIEGKAIRYNIVYQTFETIFEFVGAEVEGRERFLGRIGYQYIESLCGV</sequence>
<name>A0ABR0UHX9_REHGL</name>
<evidence type="ECO:0000259" key="1">
    <source>
        <dbReference type="Pfam" id="PF08268"/>
    </source>
</evidence>
<protein>
    <recommendedName>
        <fullName evidence="1">F-box associated beta-propeller type 3 domain-containing protein</fullName>
    </recommendedName>
</protein>
<accession>A0ABR0UHX9</accession>
<keyword evidence="3" id="KW-1185">Reference proteome</keyword>